<dbReference type="EMBL" id="CAJOAY010002419">
    <property type="protein sequence ID" value="CAF3950939.1"/>
    <property type="molecule type" value="Genomic_DNA"/>
</dbReference>
<comment type="subcellular location">
    <subcellularLocation>
        <location evidence="1">Membrane</location>
        <topology evidence="1">Multi-pass membrane protein</topology>
    </subcellularLocation>
</comment>
<dbReference type="EMBL" id="CAJNON010000532">
    <property type="protein sequence ID" value="CAF1305921.1"/>
    <property type="molecule type" value="Genomic_DNA"/>
</dbReference>
<protein>
    <recommendedName>
        <fullName evidence="6">Amino acid transporter transmembrane domain-containing protein</fullName>
    </recommendedName>
</protein>
<dbReference type="GO" id="GO:0015179">
    <property type="term" value="F:L-amino acid transmembrane transporter activity"/>
    <property type="evidence" value="ECO:0007669"/>
    <property type="project" value="TreeGrafter"/>
</dbReference>
<dbReference type="Pfam" id="PF01490">
    <property type="entry name" value="Aa_trans"/>
    <property type="match status" value="1"/>
</dbReference>
<dbReference type="Proteomes" id="UP000663881">
    <property type="component" value="Unassembled WGS sequence"/>
</dbReference>
<dbReference type="OrthoDB" id="438545at2759"/>
<dbReference type="Proteomes" id="UP000663891">
    <property type="component" value="Unassembled WGS sequence"/>
</dbReference>
<feature type="transmembrane region" description="Helical" evidence="5">
    <location>
        <begin position="160"/>
        <end position="182"/>
    </location>
</feature>
<feature type="transmembrane region" description="Helical" evidence="5">
    <location>
        <begin position="61"/>
        <end position="81"/>
    </location>
</feature>
<name>A0A819KL60_9BILA</name>
<keyword evidence="3 5" id="KW-1133">Transmembrane helix</keyword>
<feature type="domain" description="Amino acid transporter transmembrane" evidence="6">
    <location>
        <begin position="9"/>
        <end position="184"/>
    </location>
</feature>
<evidence type="ECO:0000259" key="6">
    <source>
        <dbReference type="Pfam" id="PF01490"/>
    </source>
</evidence>
<evidence type="ECO:0000313" key="9">
    <source>
        <dbReference type="Proteomes" id="UP000663881"/>
    </source>
</evidence>
<dbReference type="GO" id="GO:0016020">
    <property type="term" value="C:membrane"/>
    <property type="evidence" value="ECO:0007669"/>
    <property type="project" value="UniProtKB-SubCell"/>
</dbReference>
<evidence type="ECO:0000256" key="2">
    <source>
        <dbReference type="ARBA" id="ARBA00022692"/>
    </source>
</evidence>
<dbReference type="PANTHER" id="PTHR22950">
    <property type="entry name" value="AMINO ACID TRANSPORTER"/>
    <property type="match status" value="1"/>
</dbReference>
<proteinExistence type="predicted"/>
<keyword evidence="4 5" id="KW-0472">Membrane</keyword>
<feature type="transmembrane region" description="Helical" evidence="5">
    <location>
        <begin position="102"/>
        <end position="119"/>
    </location>
</feature>
<evidence type="ECO:0000256" key="1">
    <source>
        <dbReference type="ARBA" id="ARBA00004141"/>
    </source>
</evidence>
<evidence type="ECO:0000313" key="7">
    <source>
        <dbReference type="EMBL" id="CAF1305921.1"/>
    </source>
</evidence>
<evidence type="ECO:0000313" key="8">
    <source>
        <dbReference type="EMBL" id="CAF3950939.1"/>
    </source>
</evidence>
<feature type="transmembrane region" description="Helical" evidence="5">
    <location>
        <begin position="125"/>
        <end position="148"/>
    </location>
</feature>
<keyword evidence="2 5" id="KW-0812">Transmembrane</keyword>
<evidence type="ECO:0000256" key="3">
    <source>
        <dbReference type="ARBA" id="ARBA00022989"/>
    </source>
</evidence>
<dbReference type="InterPro" id="IPR013057">
    <property type="entry name" value="AA_transpt_TM"/>
</dbReference>
<dbReference type="PANTHER" id="PTHR22950:SF652">
    <property type="entry name" value="TRANSMEMBRANE AMINO ACID TRANSPORTER FAMILY PROTEIN"/>
    <property type="match status" value="1"/>
</dbReference>
<evidence type="ECO:0000256" key="5">
    <source>
        <dbReference type="SAM" id="Phobius"/>
    </source>
</evidence>
<reference evidence="8" key="1">
    <citation type="submission" date="2021-02" db="EMBL/GenBank/DDBJ databases">
        <authorList>
            <person name="Nowell W R."/>
        </authorList>
    </citation>
    <scope>NUCLEOTIDE SEQUENCE</scope>
</reference>
<dbReference type="AlphaFoldDB" id="A0A819KL60"/>
<accession>A0A819KL60</accession>
<organism evidence="8 9">
    <name type="scientific">Adineta steineri</name>
    <dbReference type="NCBI Taxonomy" id="433720"/>
    <lineage>
        <taxon>Eukaryota</taxon>
        <taxon>Metazoa</taxon>
        <taxon>Spiralia</taxon>
        <taxon>Gnathifera</taxon>
        <taxon>Rotifera</taxon>
        <taxon>Eurotatoria</taxon>
        <taxon>Bdelloidea</taxon>
        <taxon>Adinetida</taxon>
        <taxon>Adinetidae</taxon>
        <taxon>Adineta</taxon>
    </lineage>
</organism>
<sequence>MPYQFFVSLRTRADCIKATLASTIILICSYCLVAVCGYLTFGTKVEHDILMSYDPRSPPVLIAVIMVAIKTYTAYPVNLFCGRTALDSFSTTDPGQSIKRRVLIVCLWFFTTLAGAVFLPNISLAIHYLGALAASFIFIFPGLCLYFHIEQQWIYSWQNLFAIIVAIFYVAIGVFITILTLVQSLMTDISAKGSTSKQIC</sequence>
<comment type="caution">
    <text evidence="8">The sequence shown here is derived from an EMBL/GenBank/DDBJ whole genome shotgun (WGS) entry which is preliminary data.</text>
</comment>
<evidence type="ECO:0000256" key="4">
    <source>
        <dbReference type="ARBA" id="ARBA00023136"/>
    </source>
</evidence>
<feature type="transmembrane region" description="Helical" evidence="5">
    <location>
        <begin position="20"/>
        <end position="41"/>
    </location>
</feature>
<gene>
    <name evidence="8" type="ORF">OKA104_LOCUS26953</name>
    <name evidence="7" type="ORF">VCS650_LOCUS31315</name>
</gene>